<keyword evidence="2" id="KW-1185">Reference proteome</keyword>
<proteinExistence type="predicted"/>
<protein>
    <submittedName>
        <fullName evidence="1">Uncharacterized protein</fullName>
    </submittedName>
</protein>
<accession>A0AAD7EP70</accession>
<dbReference type="Proteomes" id="UP001218218">
    <property type="component" value="Unassembled WGS sequence"/>
</dbReference>
<reference evidence="1" key="1">
    <citation type="submission" date="2023-03" db="EMBL/GenBank/DDBJ databases">
        <title>Massive genome expansion in bonnet fungi (Mycena s.s.) driven by repeated elements and novel gene families across ecological guilds.</title>
        <authorList>
            <consortium name="Lawrence Berkeley National Laboratory"/>
            <person name="Harder C.B."/>
            <person name="Miyauchi S."/>
            <person name="Viragh M."/>
            <person name="Kuo A."/>
            <person name="Thoen E."/>
            <person name="Andreopoulos B."/>
            <person name="Lu D."/>
            <person name="Skrede I."/>
            <person name="Drula E."/>
            <person name="Henrissat B."/>
            <person name="Morin E."/>
            <person name="Kohler A."/>
            <person name="Barry K."/>
            <person name="LaButti K."/>
            <person name="Morin E."/>
            <person name="Salamov A."/>
            <person name="Lipzen A."/>
            <person name="Mereny Z."/>
            <person name="Hegedus B."/>
            <person name="Baldrian P."/>
            <person name="Stursova M."/>
            <person name="Weitz H."/>
            <person name="Taylor A."/>
            <person name="Grigoriev I.V."/>
            <person name="Nagy L.G."/>
            <person name="Martin F."/>
            <person name="Kauserud H."/>
        </authorList>
    </citation>
    <scope>NUCLEOTIDE SEQUENCE</scope>
    <source>
        <strain evidence="1">CBHHK002</strain>
    </source>
</reference>
<gene>
    <name evidence="1" type="ORF">DFH08DRAFT_1013421</name>
</gene>
<evidence type="ECO:0000313" key="2">
    <source>
        <dbReference type="Proteomes" id="UP001218218"/>
    </source>
</evidence>
<name>A0AAD7EP70_9AGAR</name>
<organism evidence="1 2">
    <name type="scientific">Mycena albidolilacea</name>
    <dbReference type="NCBI Taxonomy" id="1033008"/>
    <lineage>
        <taxon>Eukaryota</taxon>
        <taxon>Fungi</taxon>
        <taxon>Dikarya</taxon>
        <taxon>Basidiomycota</taxon>
        <taxon>Agaricomycotina</taxon>
        <taxon>Agaricomycetes</taxon>
        <taxon>Agaricomycetidae</taxon>
        <taxon>Agaricales</taxon>
        <taxon>Marasmiineae</taxon>
        <taxon>Mycenaceae</taxon>
        <taxon>Mycena</taxon>
    </lineage>
</organism>
<dbReference type="EMBL" id="JARIHO010000027">
    <property type="protein sequence ID" value="KAJ7339893.1"/>
    <property type="molecule type" value="Genomic_DNA"/>
</dbReference>
<evidence type="ECO:0000313" key="1">
    <source>
        <dbReference type="EMBL" id="KAJ7339893.1"/>
    </source>
</evidence>
<dbReference type="AlphaFoldDB" id="A0AAD7EP70"/>
<comment type="caution">
    <text evidence="1">The sequence shown here is derived from an EMBL/GenBank/DDBJ whole genome shotgun (WGS) entry which is preliminary data.</text>
</comment>
<sequence>MATTREPASASIMLSFSSARMTAEAQDLASILSMLPDGLSDAELVQRNFPIENILTAKATLIRTSLAFIGNSHRLCALVPIREHICVTHPPPSQLKSQLRKYFRDLIQLWKDFPMVASSAVEEKGGPVLDRVVSRSCR</sequence>